<evidence type="ECO:0000313" key="3">
    <source>
        <dbReference type="Proteomes" id="UP000616608"/>
    </source>
</evidence>
<protein>
    <submittedName>
        <fullName evidence="2">Uncharacterized protein</fullName>
    </submittedName>
</protein>
<reference evidence="2" key="1">
    <citation type="journal article" date="2014" name="Int. J. Syst. Evol. Microbiol.">
        <title>Complete genome sequence of Corynebacterium casei LMG S-19264T (=DSM 44701T), isolated from a smear-ripened cheese.</title>
        <authorList>
            <consortium name="US DOE Joint Genome Institute (JGI-PGF)"/>
            <person name="Walter F."/>
            <person name="Albersmeier A."/>
            <person name="Kalinowski J."/>
            <person name="Ruckert C."/>
        </authorList>
    </citation>
    <scope>NUCLEOTIDE SEQUENCE</scope>
    <source>
        <strain evidence="2">CGMCC 1.15760</strain>
    </source>
</reference>
<evidence type="ECO:0000256" key="1">
    <source>
        <dbReference type="SAM" id="Phobius"/>
    </source>
</evidence>
<keyword evidence="3" id="KW-1185">Reference proteome</keyword>
<dbReference type="Proteomes" id="UP000616608">
    <property type="component" value="Unassembled WGS sequence"/>
</dbReference>
<reference evidence="2" key="2">
    <citation type="submission" date="2020-09" db="EMBL/GenBank/DDBJ databases">
        <authorList>
            <person name="Sun Q."/>
            <person name="Zhou Y."/>
        </authorList>
    </citation>
    <scope>NUCLEOTIDE SEQUENCE</scope>
    <source>
        <strain evidence="2">CGMCC 1.15760</strain>
    </source>
</reference>
<feature type="transmembrane region" description="Helical" evidence="1">
    <location>
        <begin position="58"/>
        <end position="76"/>
    </location>
</feature>
<keyword evidence="1" id="KW-1133">Transmembrane helix</keyword>
<feature type="transmembrane region" description="Helical" evidence="1">
    <location>
        <begin position="20"/>
        <end position="38"/>
    </location>
</feature>
<evidence type="ECO:0000313" key="2">
    <source>
        <dbReference type="EMBL" id="GGG23447.1"/>
    </source>
</evidence>
<feature type="transmembrane region" description="Helical" evidence="1">
    <location>
        <begin position="196"/>
        <end position="214"/>
    </location>
</feature>
<feature type="transmembrane region" description="Helical" evidence="1">
    <location>
        <begin position="97"/>
        <end position="130"/>
    </location>
</feature>
<gene>
    <name evidence="2" type="ORF">GCM10007425_17390</name>
</gene>
<dbReference type="AlphaFoldDB" id="A0A917G5Z8"/>
<organism evidence="2 3">
    <name type="scientific">Lysinibacillus alkalisoli</name>
    <dbReference type="NCBI Taxonomy" id="1911548"/>
    <lineage>
        <taxon>Bacteria</taxon>
        <taxon>Bacillati</taxon>
        <taxon>Bacillota</taxon>
        <taxon>Bacilli</taxon>
        <taxon>Bacillales</taxon>
        <taxon>Bacillaceae</taxon>
        <taxon>Lysinibacillus</taxon>
    </lineage>
</organism>
<accession>A0A917G5Z8</accession>
<proteinExistence type="predicted"/>
<comment type="caution">
    <text evidence="2">The sequence shown here is derived from an EMBL/GenBank/DDBJ whole genome shotgun (WGS) entry which is preliminary data.</text>
</comment>
<dbReference type="EMBL" id="BMJT01000005">
    <property type="protein sequence ID" value="GGG23447.1"/>
    <property type="molecule type" value="Genomic_DNA"/>
</dbReference>
<keyword evidence="1" id="KW-0472">Membrane</keyword>
<sequence length="221" mass="25661">MTEFQLLRAHVKWQYQQYRVSLLSLLLIHSLLICALLIGSFDTVFSFTMTNLQVSVHAISPILFLIFSLIWLLFLTNRITNSHATQVYFNHVMTPILLLKVNMIIIMVFAIISILFAIFSMYIVTALLYFVAGYPLFLYPFTLAHNIALPLILFITLPTIIYIKQLLPKKYRLLFLMLSIMCGYLCFTYISSLFWLSSIVVIASIFLMYILFTLSQRLEVT</sequence>
<keyword evidence="1" id="KW-0812">Transmembrane</keyword>
<feature type="transmembrane region" description="Helical" evidence="1">
    <location>
        <begin position="173"/>
        <end position="190"/>
    </location>
</feature>
<name>A0A917G5Z8_9BACI</name>
<dbReference type="RefSeq" id="WP_188614665.1">
    <property type="nucleotide sequence ID" value="NZ_BMJT01000005.1"/>
</dbReference>
<feature type="transmembrane region" description="Helical" evidence="1">
    <location>
        <begin position="136"/>
        <end position="161"/>
    </location>
</feature>